<dbReference type="OMA" id="CHATREF"/>
<dbReference type="PANTHER" id="PTHR23014:SF1">
    <property type="entry name" value="DUF38 DOMAIN-CONTAINING PROTEIN-RELATED"/>
    <property type="match status" value="1"/>
</dbReference>
<dbReference type="eggNOG" id="ENOG502TJNE">
    <property type="taxonomic scope" value="Eukaryota"/>
</dbReference>
<sequence>MDMPDIAMRIILEKADFMANQSLRKTCLSFRNYIDEVKAESTLSKISVRIDPDVIYFQLSFDGCGLRVDYQKHEEGCLVVWSKANKTKERLFKNSNFISVANQDIEMMLSHKKTLLKTLIIDVFHVPGKEEILEKTSSKFLESLQNVFRSKFPRLQVNTFQMAVNDAEQLLEFLPYLDPRTLQKLTIVNAGNTVKILEMEKIVQLEQWKNAKEFKLRKFYAETSIGSLTHFRRITITVAEMITEKVKVLESAFVRTPTMQYLKVRYTHCESDENIIFSFGQPTNIRLQFGESSRLRETYPDFENFLDDFNAPLHLTVLDIRVEPNGVCSQIHLNGKIIQMDYFQDSRGCLVSWYKNSIKTNKLLEEMDFLEVAFEDFEAVLKNSGEEVLDVLAMNFHFNITEDNTEEDDTLSELADKCHEHFSRLLKTQNYKVKSFEVAVTHRDQVLELLTNLDPNCLKNLKITGAKGVMKKGDIEELEIDGIIRMELWKQLEELEISNLWVQTSIQDLRHLKKVSVSMKEVTLNIANELKQAFLNQSSMENCKIFYEKCNVKSQLVNLYGDPLEERNQYGVVTWKWFFKIRDTQNNKVCMVSLVRNSIIFEHMILKNVPKDAIIIV</sequence>
<evidence type="ECO:0000313" key="3">
    <source>
        <dbReference type="Proteomes" id="UP000008068"/>
    </source>
</evidence>
<dbReference type="PANTHER" id="PTHR23014">
    <property type="entry name" value="F-BOX A PROTEIN"/>
    <property type="match status" value="1"/>
</dbReference>
<dbReference type="EMBL" id="GL379846">
    <property type="protein sequence ID" value="EGT54518.1"/>
    <property type="molecule type" value="Genomic_DNA"/>
</dbReference>
<dbReference type="OrthoDB" id="5911486at2759"/>
<dbReference type="Proteomes" id="UP000008068">
    <property type="component" value="Unassembled WGS sequence"/>
</dbReference>
<organism evidence="3">
    <name type="scientific">Caenorhabditis brenneri</name>
    <name type="common">Nematode worm</name>
    <dbReference type="NCBI Taxonomy" id="135651"/>
    <lineage>
        <taxon>Eukaryota</taxon>
        <taxon>Metazoa</taxon>
        <taxon>Ecdysozoa</taxon>
        <taxon>Nematoda</taxon>
        <taxon>Chromadorea</taxon>
        <taxon>Rhabditida</taxon>
        <taxon>Rhabditina</taxon>
        <taxon>Rhabditomorpha</taxon>
        <taxon>Rhabditoidea</taxon>
        <taxon>Rhabditidae</taxon>
        <taxon>Peloderinae</taxon>
        <taxon>Caenorhabditis</taxon>
    </lineage>
</organism>
<dbReference type="AlphaFoldDB" id="G0N780"/>
<evidence type="ECO:0000313" key="2">
    <source>
        <dbReference type="EMBL" id="EGT54518.1"/>
    </source>
</evidence>
<dbReference type="HOGENOM" id="CLU_425298_0_0_1"/>
<keyword evidence="3" id="KW-1185">Reference proteome</keyword>
<dbReference type="Pfam" id="PF01827">
    <property type="entry name" value="FTH"/>
    <property type="match status" value="2"/>
</dbReference>
<protein>
    <recommendedName>
        <fullName evidence="1">DUF38 domain-containing protein</fullName>
    </recommendedName>
</protein>
<dbReference type="InParanoid" id="G0N780"/>
<evidence type="ECO:0000259" key="1">
    <source>
        <dbReference type="Pfam" id="PF01827"/>
    </source>
</evidence>
<name>G0N780_CAEBE</name>
<reference evidence="3" key="1">
    <citation type="submission" date="2011-07" db="EMBL/GenBank/DDBJ databases">
        <authorList>
            <consortium name="Caenorhabditis brenneri Sequencing and Analysis Consortium"/>
            <person name="Wilson R.K."/>
        </authorList>
    </citation>
    <scope>NUCLEOTIDE SEQUENCE [LARGE SCALE GENOMIC DNA]</scope>
    <source>
        <strain evidence="3">PB2801</strain>
    </source>
</reference>
<feature type="domain" description="DUF38" evidence="1">
    <location>
        <begin position="417"/>
        <end position="551"/>
    </location>
</feature>
<feature type="domain" description="DUF38" evidence="1">
    <location>
        <begin position="139"/>
        <end position="272"/>
    </location>
</feature>
<proteinExistence type="predicted"/>
<accession>G0N780</accession>
<dbReference type="InterPro" id="IPR002900">
    <property type="entry name" value="DUF38/FTH_CAE_spp"/>
</dbReference>
<gene>
    <name evidence="2" type="ORF">CAEBREN_04077</name>
</gene>